<organism evidence="5 6">
    <name type="scientific">Dethiosulfovibrio marinus</name>
    <dbReference type="NCBI Taxonomy" id="133532"/>
    <lineage>
        <taxon>Bacteria</taxon>
        <taxon>Thermotogati</taxon>
        <taxon>Synergistota</taxon>
        <taxon>Synergistia</taxon>
        <taxon>Synergistales</taxon>
        <taxon>Dethiosulfovibrionaceae</taxon>
        <taxon>Dethiosulfovibrio</taxon>
    </lineage>
</organism>
<dbReference type="PANTHER" id="PTHR46733:SF4">
    <property type="entry name" value="HEAT SHOCK PROTEIN 21, CHLOROPLASTIC"/>
    <property type="match status" value="1"/>
</dbReference>
<sequence>MRRYLVPRSTGRSVMDPFSFMDNAMRTMFRDFDETFRGEENRSLAPNMDLYRKEGKITLVMDLPGISKEDIDLKVYKDRIEVRAQRKEYCTDEEDCLHNERFYGSLARMITLPAEIDSDSVQANYTDGVLKIEVDELKTGGEGKTIAIEG</sequence>
<comment type="caution">
    <text evidence="5">The sequence shown here is derived from an EMBL/GenBank/DDBJ whole genome shotgun (WGS) entry which is preliminary data.</text>
</comment>
<dbReference type="PROSITE" id="PS01031">
    <property type="entry name" value="SHSP"/>
    <property type="match status" value="1"/>
</dbReference>
<protein>
    <submittedName>
        <fullName evidence="5">Hsp20 family protein</fullName>
    </submittedName>
</protein>
<dbReference type="RefSeq" id="WP_236099708.1">
    <property type="nucleotide sequence ID" value="NZ_JAKGUD010000009.1"/>
</dbReference>
<name>A0ABS9EP98_9BACT</name>
<dbReference type="Proteomes" id="UP001200430">
    <property type="component" value="Unassembled WGS sequence"/>
</dbReference>
<evidence type="ECO:0000256" key="2">
    <source>
        <dbReference type="PROSITE-ProRule" id="PRU00285"/>
    </source>
</evidence>
<evidence type="ECO:0000256" key="3">
    <source>
        <dbReference type="RuleBase" id="RU003616"/>
    </source>
</evidence>
<proteinExistence type="inferred from homology"/>
<evidence type="ECO:0000259" key="4">
    <source>
        <dbReference type="PROSITE" id="PS01031"/>
    </source>
</evidence>
<evidence type="ECO:0000256" key="1">
    <source>
        <dbReference type="ARBA" id="ARBA00023016"/>
    </source>
</evidence>
<keyword evidence="1" id="KW-0346">Stress response</keyword>
<reference evidence="5 6" key="1">
    <citation type="submission" date="2022-01" db="EMBL/GenBank/DDBJ databases">
        <title>Dethiosulfovibrio faecalis sp. nov., a novel proteolytic, non-sulfur-reducing bacterium isolated from a marine aquaculture solid waste bioreactor.</title>
        <authorList>
            <person name="Grabowski S."/>
            <person name="Apolinario E."/>
            <person name="Schneider N."/>
            <person name="Marshall C.W."/>
            <person name="Sowers K.R."/>
        </authorList>
    </citation>
    <scope>NUCLEOTIDE SEQUENCE [LARGE SCALE GENOMIC DNA]</scope>
    <source>
        <strain evidence="5 6">DSM 12537</strain>
    </source>
</reference>
<dbReference type="CDD" id="cd06464">
    <property type="entry name" value="ACD_sHsps-like"/>
    <property type="match status" value="1"/>
</dbReference>
<dbReference type="InterPro" id="IPR002068">
    <property type="entry name" value="A-crystallin/Hsp20_dom"/>
</dbReference>
<evidence type="ECO:0000313" key="6">
    <source>
        <dbReference type="Proteomes" id="UP001200430"/>
    </source>
</evidence>
<dbReference type="Gene3D" id="2.60.40.790">
    <property type="match status" value="1"/>
</dbReference>
<dbReference type="Pfam" id="PF00011">
    <property type="entry name" value="HSP20"/>
    <property type="match status" value="1"/>
</dbReference>
<feature type="domain" description="SHSP" evidence="4">
    <location>
        <begin position="39"/>
        <end position="150"/>
    </location>
</feature>
<dbReference type="InterPro" id="IPR008978">
    <property type="entry name" value="HSP20-like_chaperone"/>
</dbReference>
<dbReference type="PANTHER" id="PTHR46733">
    <property type="entry name" value="26.5 KDA HEAT SHOCK PROTEIN, MITOCHONDRIAL"/>
    <property type="match status" value="1"/>
</dbReference>
<dbReference type="EMBL" id="JAKGUD010000009">
    <property type="protein sequence ID" value="MCF4142995.1"/>
    <property type="molecule type" value="Genomic_DNA"/>
</dbReference>
<accession>A0ABS9EP98</accession>
<dbReference type="InterPro" id="IPR044587">
    <property type="entry name" value="HSP21-like"/>
</dbReference>
<gene>
    <name evidence="5" type="ORF">L2W38_09190</name>
</gene>
<dbReference type="SUPFAM" id="SSF49764">
    <property type="entry name" value="HSP20-like chaperones"/>
    <property type="match status" value="1"/>
</dbReference>
<keyword evidence="6" id="KW-1185">Reference proteome</keyword>
<evidence type="ECO:0000313" key="5">
    <source>
        <dbReference type="EMBL" id="MCF4142995.1"/>
    </source>
</evidence>
<comment type="similarity">
    <text evidence="2 3">Belongs to the small heat shock protein (HSP20) family.</text>
</comment>